<dbReference type="EMBL" id="OE843855">
    <property type="protein sequence ID" value="CAD7604102.1"/>
    <property type="molecule type" value="Genomic_DNA"/>
</dbReference>
<dbReference type="PROSITE" id="PS00028">
    <property type="entry name" value="ZINC_FINGER_C2H2_1"/>
    <property type="match status" value="2"/>
</dbReference>
<evidence type="ECO:0000259" key="8">
    <source>
        <dbReference type="PROSITE" id="PS50157"/>
    </source>
</evidence>
<dbReference type="GO" id="GO:0031519">
    <property type="term" value="C:PcG protein complex"/>
    <property type="evidence" value="ECO:0007669"/>
    <property type="project" value="TreeGrafter"/>
</dbReference>
<evidence type="ECO:0000256" key="2">
    <source>
        <dbReference type="ARBA" id="ARBA00022737"/>
    </source>
</evidence>
<keyword evidence="3 6" id="KW-0863">Zinc-finger</keyword>
<dbReference type="GO" id="GO:0008270">
    <property type="term" value="F:zinc ion binding"/>
    <property type="evidence" value="ECO:0007669"/>
    <property type="project" value="UniProtKB-KW"/>
</dbReference>
<accession>A0A7R9K4L8</accession>
<proteinExistence type="predicted"/>
<gene>
    <name evidence="9" type="ORF">TGEB3V08_LOCUS9013</name>
</gene>
<dbReference type="InterPro" id="IPR036236">
    <property type="entry name" value="Znf_C2H2_sf"/>
</dbReference>
<evidence type="ECO:0000256" key="6">
    <source>
        <dbReference type="PROSITE-ProRule" id="PRU00042"/>
    </source>
</evidence>
<dbReference type="SUPFAM" id="SSF57667">
    <property type="entry name" value="beta-beta-alpha zinc fingers"/>
    <property type="match status" value="2"/>
</dbReference>
<name>A0A7R9K4L8_TIMGE</name>
<dbReference type="Gene3D" id="3.30.160.60">
    <property type="entry name" value="Classic Zinc Finger"/>
    <property type="match status" value="2"/>
</dbReference>
<keyword evidence="2" id="KW-0677">Repeat</keyword>
<reference evidence="9" key="1">
    <citation type="submission" date="2020-11" db="EMBL/GenBank/DDBJ databases">
        <authorList>
            <person name="Tran Van P."/>
        </authorList>
    </citation>
    <scope>NUCLEOTIDE SEQUENCE</scope>
</reference>
<organism evidence="9">
    <name type="scientific">Timema genevievae</name>
    <name type="common">Walking stick</name>
    <dbReference type="NCBI Taxonomy" id="629358"/>
    <lineage>
        <taxon>Eukaryota</taxon>
        <taxon>Metazoa</taxon>
        <taxon>Ecdysozoa</taxon>
        <taxon>Arthropoda</taxon>
        <taxon>Hexapoda</taxon>
        <taxon>Insecta</taxon>
        <taxon>Pterygota</taxon>
        <taxon>Neoptera</taxon>
        <taxon>Polyneoptera</taxon>
        <taxon>Phasmatodea</taxon>
        <taxon>Timematodea</taxon>
        <taxon>Timematoidea</taxon>
        <taxon>Timematidae</taxon>
        <taxon>Timema</taxon>
    </lineage>
</organism>
<feature type="domain" description="C2H2-type" evidence="8">
    <location>
        <begin position="80"/>
        <end position="109"/>
    </location>
</feature>
<dbReference type="GO" id="GO:0000981">
    <property type="term" value="F:DNA-binding transcription factor activity, RNA polymerase II-specific"/>
    <property type="evidence" value="ECO:0007669"/>
    <property type="project" value="TreeGrafter"/>
</dbReference>
<dbReference type="Pfam" id="PF00096">
    <property type="entry name" value="zf-C2H2"/>
    <property type="match status" value="2"/>
</dbReference>
<evidence type="ECO:0000256" key="3">
    <source>
        <dbReference type="ARBA" id="ARBA00022771"/>
    </source>
</evidence>
<dbReference type="PROSITE" id="PS50157">
    <property type="entry name" value="ZINC_FINGER_C2H2_2"/>
    <property type="match status" value="2"/>
</dbReference>
<dbReference type="AlphaFoldDB" id="A0A7R9K4L8"/>
<keyword evidence="5" id="KW-0539">Nucleus</keyword>
<evidence type="ECO:0000256" key="7">
    <source>
        <dbReference type="SAM" id="MobiDB-lite"/>
    </source>
</evidence>
<dbReference type="GO" id="GO:0000785">
    <property type="term" value="C:chromatin"/>
    <property type="evidence" value="ECO:0007669"/>
    <property type="project" value="TreeGrafter"/>
</dbReference>
<feature type="region of interest" description="Disordered" evidence="7">
    <location>
        <begin position="1"/>
        <end position="61"/>
    </location>
</feature>
<keyword evidence="1" id="KW-0479">Metal-binding</keyword>
<dbReference type="FunFam" id="3.30.160.60:FF:000072">
    <property type="entry name" value="zinc finger protein 143 isoform X1"/>
    <property type="match status" value="1"/>
</dbReference>
<dbReference type="SMART" id="SM00355">
    <property type="entry name" value="ZnF_C2H2"/>
    <property type="match status" value="2"/>
</dbReference>
<dbReference type="InterPro" id="IPR013087">
    <property type="entry name" value="Znf_C2H2_type"/>
</dbReference>
<dbReference type="FunFam" id="3.30.160.60:FF:000397">
    <property type="entry name" value="Metal regulatory transcription factor 1"/>
    <property type="match status" value="1"/>
</dbReference>
<evidence type="ECO:0000256" key="5">
    <source>
        <dbReference type="ARBA" id="ARBA00023242"/>
    </source>
</evidence>
<evidence type="ECO:0000256" key="1">
    <source>
        <dbReference type="ARBA" id="ARBA00022723"/>
    </source>
</evidence>
<sequence length="156" mass="17539">MDYDPPPPHIENVKKKPETPMPQKPLKLKLVSCRHQNETEPPDNVVIPSSGSACPGDSSQPAAIPELTDLDSNIKEAIRYPCEYNGCTRTYSTLGNLRTHVKTHQGNYDFKCEEPDCGKAFLTSYSLNLHVRMHTQIKPFECDNEGCGKAFNTLYR</sequence>
<feature type="compositionally biased region" description="Polar residues" evidence="7">
    <location>
        <begin position="47"/>
        <end position="61"/>
    </location>
</feature>
<evidence type="ECO:0000313" key="9">
    <source>
        <dbReference type="EMBL" id="CAD7604102.1"/>
    </source>
</evidence>
<dbReference type="PANTHER" id="PTHR14003">
    <property type="entry name" value="TRANSCRIPTIONAL REPRESSOR PROTEIN YY"/>
    <property type="match status" value="1"/>
</dbReference>
<feature type="domain" description="C2H2-type" evidence="8">
    <location>
        <begin position="110"/>
        <end position="139"/>
    </location>
</feature>
<keyword evidence="4" id="KW-0862">Zinc</keyword>
<dbReference type="PANTHER" id="PTHR14003:SF23">
    <property type="entry name" value="ZINC FINGER PROTEIN 143"/>
    <property type="match status" value="1"/>
</dbReference>
<evidence type="ECO:0000256" key="4">
    <source>
        <dbReference type="ARBA" id="ARBA00022833"/>
    </source>
</evidence>
<protein>
    <recommendedName>
        <fullName evidence="8">C2H2-type domain-containing protein</fullName>
    </recommendedName>
</protein>
<dbReference type="GO" id="GO:0000978">
    <property type="term" value="F:RNA polymerase II cis-regulatory region sequence-specific DNA binding"/>
    <property type="evidence" value="ECO:0007669"/>
    <property type="project" value="TreeGrafter"/>
</dbReference>
<dbReference type="GO" id="GO:0005667">
    <property type="term" value="C:transcription regulator complex"/>
    <property type="evidence" value="ECO:0007669"/>
    <property type="project" value="TreeGrafter"/>
</dbReference>